<comment type="caution">
    <text evidence="2">The sequence shown here is derived from an EMBL/GenBank/DDBJ whole genome shotgun (WGS) entry which is preliminary data.</text>
</comment>
<sequence>MKKLALLRSKKALLASAVITALATSLTSCGGGEDGGTVMVTSATPALSPASVTQTVIIPAGATFTGKTYSEWETAFWQWALALPIDNPPHPFFKCNSWERPISTAQTGNVWFWSSPDAVETCDQSAIVIPAGKAIFLTTLDVEASSLDDPTTPFYQTTSAGQLAIAQQFANYIEDLFVIIDGTPVPNVTAFRTTTNQFTFTAPTPWVFNANGGTGTAVGDGYFLMLQLPPGPHTIHYGGKFNIPKGVVAHKAVSITKDVTLFITMGG</sequence>
<dbReference type="RefSeq" id="WP_224010797.1">
    <property type="nucleotide sequence ID" value="NZ_CAJZAF010000073.1"/>
</dbReference>
<evidence type="ECO:0000256" key="1">
    <source>
        <dbReference type="SAM" id="SignalP"/>
    </source>
</evidence>
<dbReference type="PROSITE" id="PS51257">
    <property type="entry name" value="PROKAR_LIPOPROTEIN"/>
    <property type="match status" value="1"/>
</dbReference>
<keyword evidence="3" id="KW-1185">Reference proteome</keyword>
<dbReference type="EMBL" id="CAJZAF010000073">
    <property type="protein sequence ID" value="CAG9187460.1"/>
    <property type="molecule type" value="Genomic_DNA"/>
</dbReference>
<evidence type="ECO:0000313" key="3">
    <source>
        <dbReference type="Proteomes" id="UP000701702"/>
    </source>
</evidence>
<dbReference type="Proteomes" id="UP000701702">
    <property type="component" value="Unassembled WGS sequence"/>
</dbReference>
<feature type="chain" id="PRO_5046137483" description="Lipoprotein" evidence="1">
    <location>
        <begin position="31"/>
        <end position="267"/>
    </location>
</feature>
<protein>
    <recommendedName>
        <fullName evidence="4">Lipoprotein</fullName>
    </recommendedName>
</protein>
<evidence type="ECO:0000313" key="2">
    <source>
        <dbReference type="EMBL" id="CAG9187460.1"/>
    </source>
</evidence>
<name>A0ABN7ZNE1_9BURK</name>
<keyword evidence="1" id="KW-0732">Signal</keyword>
<organism evidence="2 3">
    <name type="scientific">Cupriavidus pinatubonensis</name>
    <dbReference type="NCBI Taxonomy" id="248026"/>
    <lineage>
        <taxon>Bacteria</taxon>
        <taxon>Pseudomonadati</taxon>
        <taxon>Pseudomonadota</taxon>
        <taxon>Betaproteobacteria</taxon>
        <taxon>Burkholderiales</taxon>
        <taxon>Burkholderiaceae</taxon>
        <taxon>Cupriavidus</taxon>
    </lineage>
</organism>
<gene>
    <name evidence="2" type="ORF">LMG23994_06905</name>
</gene>
<evidence type="ECO:0008006" key="4">
    <source>
        <dbReference type="Google" id="ProtNLM"/>
    </source>
</evidence>
<accession>A0ABN7ZNE1</accession>
<proteinExistence type="predicted"/>
<feature type="signal peptide" evidence="1">
    <location>
        <begin position="1"/>
        <end position="30"/>
    </location>
</feature>
<reference evidence="2 3" key="1">
    <citation type="submission" date="2021-08" db="EMBL/GenBank/DDBJ databases">
        <authorList>
            <person name="Peeters C."/>
        </authorList>
    </citation>
    <scope>NUCLEOTIDE SEQUENCE [LARGE SCALE GENOMIC DNA]</scope>
    <source>
        <strain evidence="2 3">LMG 23994</strain>
    </source>
</reference>